<keyword evidence="1" id="KW-0862">Zinc</keyword>
<proteinExistence type="predicted"/>
<feature type="non-terminal residue" evidence="4">
    <location>
        <position position="146"/>
    </location>
</feature>
<keyword evidence="5" id="KW-1185">Reference proteome</keyword>
<dbReference type="Proteomes" id="UP000749646">
    <property type="component" value="Unassembled WGS sequence"/>
</dbReference>
<comment type="caution">
    <text evidence="4">The sequence shown here is derived from an EMBL/GenBank/DDBJ whole genome shotgun (WGS) entry which is preliminary data.</text>
</comment>
<name>A0A9P6JGX8_9FUNG</name>
<organism evidence="4 5">
    <name type="scientific">Modicella reniformis</name>
    <dbReference type="NCBI Taxonomy" id="1440133"/>
    <lineage>
        <taxon>Eukaryota</taxon>
        <taxon>Fungi</taxon>
        <taxon>Fungi incertae sedis</taxon>
        <taxon>Mucoromycota</taxon>
        <taxon>Mortierellomycotina</taxon>
        <taxon>Mortierellomycetes</taxon>
        <taxon>Mortierellales</taxon>
        <taxon>Mortierellaceae</taxon>
        <taxon>Modicella</taxon>
    </lineage>
</organism>
<keyword evidence="1" id="KW-0863">Zinc-finger</keyword>
<feature type="domain" description="C2H2-type" evidence="3">
    <location>
        <begin position="123"/>
        <end position="146"/>
    </location>
</feature>
<evidence type="ECO:0000313" key="5">
    <source>
        <dbReference type="Proteomes" id="UP000749646"/>
    </source>
</evidence>
<accession>A0A9P6JGX8</accession>
<feature type="compositionally biased region" description="Low complexity" evidence="2">
    <location>
        <begin position="55"/>
        <end position="70"/>
    </location>
</feature>
<evidence type="ECO:0000256" key="1">
    <source>
        <dbReference type="PROSITE-ProRule" id="PRU00042"/>
    </source>
</evidence>
<dbReference type="AlphaFoldDB" id="A0A9P6JGX8"/>
<sequence length="146" mass="15710">MNMHEAPTIVSHLEYGRVNSPMTPLGNDCSRYGPMTHKSRTPSVGSQRDYDNRTRSGSVNSTSSSVASSGVLSTLATTLGSTTIGVGFSTTEEEDEDSDSPTVIQMRPRVNTTPRKAVAARVFGCSVLGCTKAYTQLHNLKSHERT</sequence>
<dbReference type="EMBL" id="JAAAHW010004431">
    <property type="protein sequence ID" value="KAF9974486.1"/>
    <property type="molecule type" value="Genomic_DNA"/>
</dbReference>
<dbReference type="Gene3D" id="3.30.160.60">
    <property type="entry name" value="Classic Zinc Finger"/>
    <property type="match status" value="1"/>
</dbReference>
<feature type="region of interest" description="Disordered" evidence="2">
    <location>
        <begin position="25"/>
        <end position="70"/>
    </location>
</feature>
<dbReference type="InterPro" id="IPR013087">
    <property type="entry name" value="Znf_C2H2_type"/>
</dbReference>
<evidence type="ECO:0000256" key="2">
    <source>
        <dbReference type="SAM" id="MobiDB-lite"/>
    </source>
</evidence>
<evidence type="ECO:0000313" key="4">
    <source>
        <dbReference type="EMBL" id="KAF9974486.1"/>
    </source>
</evidence>
<dbReference type="GO" id="GO:0008270">
    <property type="term" value="F:zinc ion binding"/>
    <property type="evidence" value="ECO:0007669"/>
    <property type="project" value="UniProtKB-KW"/>
</dbReference>
<feature type="region of interest" description="Disordered" evidence="2">
    <location>
        <begin position="83"/>
        <end position="105"/>
    </location>
</feature>
<dbReference type="PROSITE" id="PS50157">
    <property type="entry name" value="ZINC_FINGER_C2H2_2"/>
    <property type="match status" value="1"/>
</dbReference>
<evidence type="ECO:0000259" key="3">
    <source>
        <dbReference type="PROSITE" id="PS50157"/>
    </source>
</evidence>
<gene>
    <name evidence="4" type="ORF">BGZ65_008703</name>
</gene>
<protein>
    <recommendedName>
        <fullName evidence="3">C2H2-type domain-containing protein</fullName>
    </recommendedName>
</protein>
<reference evidence="4" key="1">
    <citation type="journal article" date="2020" name="Fungal Divers.">
        <title>Resolving the Mortierellaceae phylogeny through synthesis of multi-gene phylogenetics and phylogenomics.</title>
        <authorList>
            <person name="Vandepol N."/>
            <person name="Liber J."/>
            <person name="Desiro A."/>
            <person name="Na H."/>
            <person name="Kennedy M."/>
            <person name="Barry K."/>
            <person name="Grigoriev I.V."/>
            <person name="Miller A.N."/>
            <person name="O'Donnell K."/>
            <person name="Stajich J.E."/>
            <person name="Bonito G."/>
        </authorList>
    </citation>
    <scope>NUCLEOTIDE SEQUENCE</scope>
    <source>
        <strain evidence="4">MES-2147</strain>
    </source>
</reference>
<keyword evidence="1" id="KW-0479">Metal-binding</keyword>